<keyword evidence="2" id="KW-1185">Reference proteome</keyword>
<reference evidence="1" key="1">
    <citation type="submission" date="2021-06" db="EMBL/GenBank/DDBJ databases">
        <authorList>
            <person name="Kallberg Y."/>
            <person name="Tangrot J."/>
            <person name="Rosling A."/>
        </authorList>
    </citation>
    <scope>NUCLEOTIDE SEQUENCE</scope>
    <source>
        <strain evidence="1">MA453B</strain>
    </source>
</reference>
<dbReference type="Proteomes" id="UP000789405">
    <property type="component" value="Unassembled WGS sequence"/>
</dbReference>
<proteinExistence type="predicted"/>
<name>A0A9N9P2J7_9GLOM</name>
<feature type="non-terminal residue" evidence="1">
    <location>
        <position position="64"/>
    </location>
</feature>
<organism evidence="1 2">
    <name type="scientific">Dentiscutata erythropus</name>
    <dbReference type="NCBI Taxonomy" id="1348616"/>
    <lineage>
        <taxon>Eukaryota</taxon>
        <taxon>Fungi</taxon>
        <taxon>Fungi incertae sedis</taxon>
        <taxon>Mucoromycota</taxon>
        <taxon>Glomeromycotina</taxon>
        <taxon>Glomeromycetes</taxon>
        <taxon>Diversisporales</taxon>
        <taxon>Gigasporaceae</taxon>
        <taxon>Dentiscutata</taxon>
    </lineage>
</organism>
<comment type="caution">
    <text evidence="1">The sequence shown here is derived from an EMBL/GenBank/DDBJ whole genome shotgun (WGS) entry which is preliminary data.</text>
</comment>
<feature type="non-terminal residue" evidence="1">
    <location>
        <position position="1"/>
    </location>
</feature>
<gene>
    <name evidence="1" type="ORF">DERYTH_LOCUS20417</name>
</gene>
<evidence type="ECO:0000313" key="1">
    <source>
        <dbReference type="EMBL" id="CAG8786016.1"/>
    </source>
</evidence>
<dbReference type="OrthoDB" id="2459860at2759"/>
<sequence>IENNEGYLPPSESSNKDPNRAFLMDITITMNNNKSKEPKKRGGSRKRSWIWNHIRELSTDNRSK</sequence>
<accession>A0A9N9P2J7</accession>
<dbReference type="AlphaFoldDB" id="A0A9N9P2J7"/>
<evidence type="ECO:0000313" key="2">
    <source>
        <dbReference type="Proteomes" id="UP000789405"/>
    </source>
</evidence>
<protein>
    <submittedName>
        <fullName evidence="1">9317_t:CDS:1</fullName>
    </submittedName>
</protein>
<dbReference type="EMBL" id="CAJVPY010024016">
    <property type="protein sequence ID" value="CAG8786016.1"/>
    <property type="molecule type" value="Genomic_DNA"/>
</dbReference>